<gene>
    <name evidence="1" type="ORF">KOM_12_148</name>
</gene>
<organism evidence="1">
    <name type="scientific">Clandestinovirus</name>
    <dbReference type="NCBI Taxonomy" id="2831644"/>
    <lineage>
        <taxon>Viruses</taxon>
    </lineage>
</organism>
<accession>A0A8F8KKP0</accession>
<dbReference type="EMBL" id="MZ420154">
    <property type="protein sequence ID" value="QYA18418.1"/>
    <property type="molecule type" value="Genomic_DNA"/>
</dbReference>
<evidence type="ECO:0000313" key="1">
    <source>
        <dbReference type="EMBL" id="QYA18418.1"/>
    </source>
</evidence>
<reference evidence="1" key="1">
    <citation type="submission" date="2021-06" db="EMBL/GenBank/DDBJ databases">
        <authorList>
            <person name="Rolland C."/>
        </authorList>
    </citation>
    <scope>NUCLEOTIDE SEQUENCE</scope>
    <source>
        <strain evidence="1">347.936635</strain>
    </source>
</reference>
<name>A0A8F8KKP0_9VIRU</name>
<proteinExistence type="predicted"/>
<protein>
    <submittedName>
        <fullName evidence="1">DUF3375 domain-containing protein</fullName>
    </submittedName>
</protein>
<sequence length="91" mass="10744">MYNKVDSHYPNLLTSQFIATHYPDGSDEYTTVIKLQAPYWTQTPTIHLTASRLHYMIQLVDELVPRLKLLETQVQKLNQENDELRKEKQRG</sequence>